<comment type="caution">
    <text evidence="7">The sequence shown here is derived from an EMBL/GenBank/DDBJ whole genome shotgun (WGS) entry which is preliminary data.</text>
</comment>
<dbReference type="InterPro" id="IPR002641">
    <property type="entry name" value="PNPLA_dom"/>
</dbReference>
<proteinExistence type="predicted"/>
<dbReference type="SUPFAM" id="SSF52151">
    <property type="entry name" value="FabD/lysophospholipase-like"/>
    <property type="match status" value="1"/>
</dbReference>
<accession>A0A1B9C0Y7</accession>
<evidence type="ECO:0000256" key="5">
    <source>
        <dbReference type="SAM" id="MobiDB-lite"/>
    </source>
</evidence>
<dbReference type="Gene3D" id="3.40.1090.10">
    <property type="entry name" value="Cytosolic phospholipase A2 catalytic domain"/>
    <property type="match status" value="1"/>
</dbReference>
<evidence type="ECO:0000313" key="7">
    <source>
        <dbReference type="EMBL" id="OCB03649.1"/>
    </source>
</evidence>
<dbReference type="AlphaFoldDB" id="A0A1B9C0Y7"/>
<dbReference type="EMBL" id="MASQ01000057">
    <property type="protein sequence ID" value="OCB03649.1"/>
    <property type="molecule type" value="Genomic_DNA"/>
</dbReference>
<organism evidence="7 8">
    <name type="scientific">Acidithiobacillus ferrivorans</name>
    <dbReference type="NCBI Taxonomy" id="160808"/>
    <lineage>
        <taxon>Bacteria</taxon>
        <taxon>Pseudomonadati</taxon>
        <taxon>Pseudomonadota</taxon>
        <taxon>Acidithiobacillia</taxon>
        <taxon>Acidithiobacillales</taxon>
        <taxon>Acidithiobacillaceae</taxon>
        <taxon>Acidithiobacillus</taxon>
    </lineage>
</organism>
<name>A0A1B9C0Y7_9PROT</name>
<dbReference type="Proteomes" id="UP000093129">
    <property type="component" value="Unassembled WGS sequence"/>
</dbReference>
<protein>
    <recommendedName>
        <fullName evidence="6">PNPLA domain-containing protein</fullName>
    </recommendedName>
</protein>
<dbReference type="GO" id="GO:0016042">
    <property type="term" value="P:lipid catabolic process"/>
    <property type="evidence" value="ECO:0007669"/>
    <property type="project" value="UniProtKB-KW"/>
</dbReference>
<comment type="caution">
    <text evidence="4">Lacks conserved residue(s) required for the propagation of feature annotation.</text>
</comment>
<feature type="compositionally biased region" description="Basic and acidic residues" evidence="5">
    <location>
        <begin position="174"/>
        <end position="184"/>
    </location>
</feature>
<evidence type="ECO:0000259" key="6">
    <source>
        <dbReference type="PROSITE" id="PS51635"/>
    </source>
</evidence>
<sequence length="198" mass="21754">MGGRRLEDFPTPVCLVGCDVQTGERVDMRYGDAQLAVRASIAIPGLLTPVRVGNHLLTDGALASPLPLDAARQHFPGPLIAVDVQTYRHERIPQSPLGLFRRANCLLQNRLAQEETRRQKPEIIIIPDTNALGTFQFHTPKIAIETGKRAAESALESWAAPDRHDNGVTSGFHDQNRHPPDPKSRRGCVGIRPPHPGH</sequence>
<evidence type="ECO:0000256" key="1">
    <source>
        <dbReference type="ARBA" id="ARBA00022801"/>
    </source>
</evidence>
<evidence type="ECO:0000256" key="2">
    <source>
        <dbReference type="ARBA" id="ARBA00022963"/>
    </source>
</evidence>
<evidence type="ECO:0000256" key="3">
    <source>
        <dbReference type="ARBA" id="ARBA00023098"/>
    </source>
</evidence>
<reference evidence="7 8" key="1">
    <citation type="submission" date="2016-07" db="EMBL/GenBank/DDBJ databases">
        <title>Draft genome of a psychrotolerant acidophile Acidithiobacillus ferrivorans strain YL15.</title>
        <authorList>
            <person name="Peng T."/>
            <person name="Ma L."/>
            <person name="Nan M."/>
            <person name="An N."/>
            <person name="Wang M."/>
            <person name="Qiu G."/>
            <person name="Zeng W."/>
        </authorList>
    </citation>
    <scope>NUCLEOTIDE SEQUENCE [LARGE SCALE GENOMIC DNA]</scope>
    <source>
        <strain evidence="7 8">YL15</strain>
    </source>
</reference>
<dbReference type="InterPro" id="IPR050301">
    <property type="entry name" value="NTE"/>
</dbReference>
<dbReference type="Pfam" id="PF01734">
    <property type="entry name" value="Patatin"/>
    <property type="match status" value="1"/>
</dbReference>
<dbReference type="GO" id="GO:0016787">
    <property type="term" value="F:hydrolase activity"/>
    <property type="evidence" value="ECO:0007669"/>
    <property type="project" value="UniProtKB-KW"/>
</dbReference>
<dbReference type="PANTHER" id="PTHR14226">
    <property type="entry name" value="NEUROPATHY TARGET ESTERASE/SWISS CHEESE D.MELANOGASTER"/>
    <property type="match status" value="1"/>
</dbReference>
<feature type="domain" description="PNPLA" evidence="6">
    <location>
        <begin position="1"/>
        <end position="72"/>
    </location>
</feature>
<gene>
    <name evidence="7" type="ORF">BBC27_00670</name>
</gene>
<dbReference type="RefSeq" id="WP_141672310.1">
    <property type="nucleotide sequence ID" value="NZ_MASQ01000057.1"/>
</dbReference>
<dbReference type="PANTHER" id="PTHR14226:SF76">
    <property type="entry name" value="NTE FAMILY PROTEIN RSSA"/>
    <property type="match status" value="1"/>
</dbReference>
<keyword evidence="3" id="KW-0443">Lipid metabolism</keyword>
<evidence type="ECO:0000313" key="8">
    <source>
        <dbReference type="Proteomes" id="UP000093129"/>
    </source>
</evidence>
<keyword evidence="2" id="KW-0442">Lipid degradation</keyword>
<keyword evidence="1" id="KW-0378">Hydrolase</keyword>
<dbReference type="PROSITE" id="PS51635">
    <property type="entry name" value="PNPLA"/>
    <property type="match status" value="1"/>
</dbReference>
<dbReference type="InterPro" id="IPR016035">
    <property type="entry name" value="Acyl_Trfase/lysoPLipase"/>
</dbReference>
<feature type="region of interest" description="Disordered" evidence="5">
    <location>
        <begin position="154"/>
        <end position="198"/>
    </location>
</feature>
<feature type="short sequence motif" description="DGA/G" evidence="4">
    <location>
        <begin position="59"/>
        <end position="61"/>
    </location>
</feature>
<evidence type="ECO:0000256" key="4">
    <source>
        <dbReference type="PROSITE-ProRule" id="PRU01161"/>
    </source>
</evidence>